<dbReference type="InterPro" id="IPR014710">
    <property type="entry name" value="RmlC-like_jellyroll"/>
</dbReference>
<dbReference type="InterPro" id="IPR052044">
    <property type="entry name" value="PKS_Associated_Protein"/>
</dbReference>
<evidence type="ECO:0000313" key="3">
    <source>
        <dbReference type="Proteomes" id="UP000655208"/>
    </source>
</evidence>
<dbReference type="Gene3D" id="2.60.120.10">
    <property type="entry name" value="Jelly Rolls"/>
    <property type="match status" value="1"/>
</dbReference>
<sequence length="130" mass="14400">MSTVRNLHQSLAAIPGPWQPHRLSSVNDQDVKVAVLEGEFVWHRHSDSDELFLVVAGHLTMQLRDGDVELRDGDVFVVPRGVEHCPLAHGPVQVVMVERQGTVNTGDVGGERTVRLGEFDRPLRRPAPAE</sequence>
<reference evidence="2" key="2">
    <citation type="submission" date="2020-09" db="EMBL/GenBank/DDBJ databases">
        <authorList>
            <person name="Sun Q."/>
            <person name="Zhou Y."/>
        </authorList>
    </citation>
    <scope>NUCLEOTIDE SEQUENCE</scope>
    <source>
        <strain evidence="2">CGMCC 4.7308</strain>
    </source>
</reference>
<dbReference type="InterPro" id="IPR011051">
    <property type="entry name" value="RmlC_Cupin_sf"/>
</dbReference>
<dbReference type="Pfam" id="PF07883">
    <property type="entry name" value="Cupin_2"/>
    <property type="match status" value="1"/>
</dbReference>
<reference evidence="2" key="1">
    <citation type="journal article" date="2014" name="Int. J. Syst. Evol. Microbiol.">
        <title>Complete genome sequence of Corynebacterium casei LMG S-19264T (=DSM 44701T), isolated from a smear-ripened cheese.</title>
        <authorList>
            <consortium name="US DOE Joint Genome Institute (JGI-PGF)"/>
            <person name="Walter F."/>
            <person name="Albersmeier A."/>
            <person name="Kalinowski J."/>
            <person name="Ruckert C."/>
        </authorList>
    </citation>
    <scope>NUCLEOTIDE SEQUENCE</scope>
    <source>
        <strain evidence="2">CGMCC 4.7308</strain>
    </source>
</reference>
<comment type="caution">
    <text evidence="2">The sequence shown here is derived from an EMBL/GenBank/DDBJ whole genome shotgun (WGS) entry which is preliminary data.</text>
</comment>
<dbReference type="InterPro" id="IPR013096">
    <property type="entry name" value="Cupin_2"/>
</dbReference>
<dbReference type="PANTHER" id="PTHR36114">
    <property type="entry name" value="16.7 KDA PROTEIN IN WHIE LOCUS"/>
    <property type="match status" value="1"/>
</dbReference>
<dbReference type="Proteomes" id="UP000655208">
    <property type="component" value="Unassembled WGS sequence"/>
</dbReference>
<dbReference type="RefSeq" id="WP_188940353.1">
    <property type="nucleotide sequence ID" value="NZ_BMNA01000002.1"/>
</dbReference>
<accession>A0A917WBJ2</accession>
<dbReference type="CDD" id="cd02226">
    <property type="entry name" value="cupin_YdbB-like"/>
    <property type="match status" value="1"/>
</dbReference>
<dbReference type="PANTHER" id="PTHR36114:SF1">
    <property type="entry name" value="16.7 KDA PROTEIN IN WHIE LOCUS"/>
    <property type="match status" value="1"/>
</dbReference>
<gene>
    <name evidence="2" type="ORF">GCM10011594_09340</name>
</gene>
<protein>
    <recommendedName>
        <fullName evidence="1">Cupin type-2 domain-containing protein</fullName>
    </recommendedName>
</protein>
<proteinExistence type="predicted"/>
<evidence type="ECO:0000259" key="1">
    <source>
        <dbReference type="Pfam" id="PF07883"/>
    </source>
</evidence>
<keyword evidence="3" id="KW-1185">Reference proteome</keyword>
<name>A0A917WBJ2_9ACTN</name>
<feature type="domain" description="Cupin type-2" evidence="1">
    <location>
        <begin position="37"/>
        <end position="97"/>
    </location>
</feature>
<evidence type="ECO:0000313" key="2">
    <source>
        <dbReference type="EMBL" id="GGL91683.1"/>
    </source>
</evidence>
<dbReference type="EMBL" id="BMNA01000002">
    <property type="protein sequence ID" value="GGL91683.1"/>
    <property type="molecule type" value="Genomic_DNA"/>
</dbReference>
<dbReference type="AlphaFoldDB" id="A0A917WBJ2"/>
<dbReference type="SUPFAM" id="SSF51182">
    <property type="entry name" value="RmlC-like cupins"/>
    <property type="match status" value="1"/>
</dbReference>
<organism evidence="2 3">
    <name type="scientific">Nakamurella endophytica</name>
    <dbReference type="NCBI Taxonomy" id="1748367"/>
    <lineage>
        <taxon>Bacteria</taxon>
        <taxon>Bacillati</taxon>
        <taxon>Actinomycetota</taxon>
        <taxon>Actinomycetes</taxon>
        <taxon>Nakamurellales</taxon>
        <taxon>Nakamurellaceae</taxon>
        <taxon>Nakamurella</taxon>
    </lineage>
</organism>